<dbReference type="InterPro" id="IPR052162">
    <property type="entry name" value="Sensor_kinase/Photoreceptor"/>
</dbReference>
<feature type="domain" description="PAC" evidence="7">
    <location>
        <begin position="92"/>
        <end position="144"/>
    </location>
</feature>
<dbReference type="CDD" id="cd00130">
    <property type="entry name" value="PAS"/>
    <property type="match status" value="1"/>
</dbReference>
<comment type="catalytic activity">
    <reaction evidence="1">
        <text>ATP + protein L-histidine = ADP + protein N-phospho-L-histidine.</text>
        <dbReference type="EC" id="2.7.13.3"/>
    </reaction>
</comment>
<name>A0A4Y8ZRY4_9SPHN</name>
<evidence type="ECO:0000313" key="8">
    <source>
        <dbReference type="EMBL" id="TFI57885.1"/>
    </source>
</evidence>
<dbReference type="OrthoDB" id="9789238at2"/>
<dbReference type="InterPro" id="IPR003661">
    <property type="entry name" value="HisK_dim/P_dom"/>
</dbReference>
<dbReference type="PRINTS" id="PR00344">
    <property type="entry name" value="BCTRLSENSOR"/>
</dbReference>
<dbReference type="SUPFAM" id="SSF55874">
    <property type="entry name" value="ATPase domain of HSP90 chaperone/DNA topoisomerase II/histidine kinase"/>
    <property type="match status" value="1"/>
</dbReference>
<keyword evidence="5" id="KW-0418">Kinase</keyword>
<keyword evidence="9" id="KW-1185">Reference proteome</keyword>
<dbReference type="InterPro" id="IPR000700">
    <property type="entry name" value="PAS-assoc_C"/>
</dbReference>
<dbReference type="InterPro" id="IPR000014">
    <property type="entry name" value="PAS"/>
</dbReference>
<dbReference type="SUPFAM" id="SSF55785">
    <property type="entry name" value="PYP-like sensor domain (PAS domain)"/>
    <property type="match status" value="1"/>
</dbReference>
<dbReference type="Gene3D" id="1.10.287.130">
    <property type="match status" value="1"/>
</dbReference>
<dbReference type="EC" id="2.7.13.3" evidence="2"/>
<dbReference type="PROSITE" id="PS50113">
    <property type="entry name" value="PAC"/>
    <property type="match status" value="1"/>
</dbReference>
<dbReference type="InterPro" id="IPR035965">
    <property type="entry name" value="PAS-like_dom_sf"/>
</dbReference>
<comment type="caution">
    <text evidence="8">The sequence shown here is derived from an EMBL/GenBank/DDBJ whole genome shotgun (WGS) entry which is preliminary data.</text>
</comment>
<dbReference type="Gene3D" id="3.30.450.20">
    <property type="entry name" value="PAS domain"/>
    <property type="match status" value="1"/>
</dbReference>
<accession>A0A4Y8ZRY4</accession>
<dbReference type="PANTHER" id="PTHR43304">
    <property type="entry name" value="PHYTOCHROME-LIKE PROTEIN CPH1"/>
    <property type="match status" value="1"/>
</dbReference>
<dbReference type="InterPro" id="IPR003594">
    <property type="entry name" value="HATPase_dom"/>
</dbReference>
<dbReference type="Gene3D" id="2.10.70.100">
    <property type="match status" value="1"/>
</dbReference>
<dbReference type="GO" id="GO:0000155">
    <property type="term" value="F:phosphorelay sensor kinase activity"/>
    <property type="evidence" value="ECO:0007669"/>
    <property type="project" value="InterPro"/>
</dbReference>
<evidence type="ECO:0000256" key="2">
    <source>
        <dbReference type="ARBA" id="ARBA00012438"/>
    </source>
</evidence>
<dbReference type="InterPro" id="IPR013655">
    <property type="entry name" value="PAS_fold_3"/>
</dbReference>
<evidence type="ECO:0000313" key="9">
    <source>
        <dbReference type="Proteomes" id="UP000298213"/>
    </source>
</evidence>
<organism evidence="8 9">
    <name type="scientific">Sphingomonas parva</name>
    <dbReference type="NCBI Taxonomy" id="2555898"/>
    <lineage>
        <taxon>Bacteria</taxon>
        <taxon>Pseudomonadati</taxon>
        <taxon>Pseudomonadota</taxon>
        <taxon>Alphaproteobacteria</taxon>
        <taxon>Sphingomonadales</taxon>
        <taxon>Sphingomonadaceae</taxon>
        <taxon>Sphingomonas</taxon>
    </lineage>
</organism>
<dbReference type="Pfam" id="PF02518">
    <property type="entry name" value="HATPase_c"/>
    <property type="match status" value="1"/>
</dbReference>
<proteinExistence type="predicted"/>
<dbReference type="SUPFAM" id="SSF47384">
    <property type="entry name" value="Homodimeric domain of signal transducing histidine kinase"/>
    <property type="match status" value="1"/>
</dbReference>
<dbReference type="InterPro" id="IPR005467">
    <property type="entry name" value="His_kinase_dom"/>
</dbReference>
<dbReference type="EMBL" id="SPDV01000022">
    <property type="protein sequence ID" value="TFI57885.1"/>
    <property type="molecule type" value="Genomic_DNA"/>
</dbReference>
<dbReference type="CDD" id="cd00082">
    <property type="entry name" value="HisKA"/>
    <property type="match status" value="1"/>
</dbReference>
<keyword evidence="4" id="KW-0808">Transferase</keyword>
<dbReference type="PANTHER" id="PTHR43304:SF1">
    <property type="entry name" value="PAC DOMAIN-CONTAINING PROTEIN"/>
    <property type="match status" value="1"/>
</dbReference>
<sequence length="391" mass="42885">MPDQMALDAALRKLKEHGPLSAEAERVAGTGVYIYDAAAGQAIWSREVRRIYGLPEDQERLPLEAGLARIHPDDLPAFLETVRTSVATGEPCALEHRVVRPDGEVRYVHARGEIVCIEGYENPVLAGTVRDVTERYEWQSLVLEQDAQLRAMKAELLFHSRQSAMGTMAATMAHELNQPLTAITFILAALERTDPARLGEREVREMLTMAKENALRAGQIIQRLRHGIVAHRPAAERFTCSQLINEAIRFSSIGCEGVRFVLDVGNNVVESADRVQIQQVLVNLIRNACQAASGRPDAQVRITSRRSPDDPRMLRISVSDNGPGIAEEILPNVFTRGVTTKEHGMGLGLPICKTIIEAHGGHIWARNGAEGACLSFEIPLAPLPEGSAEPV</sequence>
<dbReference type="SMART" id="SM00387">
    <property type="entry name" value="HATPase_c"/>
    <property type="match status" value="1"/>
</dbReference>
<dbReference type="InterPro" id="IPR036890">
    <property type="entry name" value="HATPase_C_sf"/>
</dbReference>
<dbReference type="RefSeq" id="WP_135087416.1">
    <property type="nucleotide sequence ID" value="NZ_SPDV01000022.1"/>
</dbReference>
<evidence type="ECO:0000256" key="5">
    <source>
        <dbReference type="ARBA" id="ARBA00022777"/>
    </source>
</evidence>
<dbReference type="InterPro" id="IPR036097">
    <property type="entry name" value="HisK_dim/P_sf"/>
</dbReference>
<dbReference type="Pfam" id="PF08447">
    <property type="entry name" value="PAS_3"/>
    <property type="match status" value="1"/>
</dbReference>
<dbReference type="Proteomes" id="UP000298213">
    <property type="component" value="Unassembled WGS sequence"/>
</dbReference>
<evidence type="ECO:0000256" key="1">
    <source>
        <dbReference type="ARBA" id="ARBA00000085"/>
    </source>
</evidence>
<dbReference type="AlphaFoldDB" id="A0A4Y8ZRY4"/>
<dbReference type="InterPro" id="IPR004358">
    <property type="entry name" value="Sig_transdc_His_kin-like_C"/>
</dbReference>
<reference evidence="8 9" key="1">
    <citation type="submission" date="2019-03" db="EMBL/GenBank/DDBJ databases">
        <title>Genome sequence of Sphingomonas sp. 17J27-24.</title>
        <authorList>
            <person name="Kim M."/>
            <person name="Maeng S."/>
            <person name="Sathiyaraj S."/>
        </authorList>
    </citation>
    <scope>NUCLEOTIDE SEQUENCE [LARGE SCALE GENOMIC DNA]</scope>
    <source>
        <strain evidence="8 9">17J27-24</strain>
    </source>
</reference>
<dbReference type="Pfam" id="PF00512">
    <property type="entry name" value="HisKA"/>
    <property type="match status" value="1"/>
</dbReference>
<evidence type="ECO:0000256" key="3">
    <source>
        <dbReference type="ARBA" id="ARBA00022553"/>
    </source>
</evidence>
<feature type="domain" description="Histidine kinase" evidence="6">
    <location>
        <begin position="171"/>
        <end position="382"/>
    </location>
</feature>
<dbReference type="Gene3D" id="3.30.565.10">
    <property type="entry name" value="Histidine kinase-like ATPase, C-terminal domain"/>
    <property type="match status" value="1"/>
</dbReference>
<evidence type="ECO:0000259" key="6">
    <source>
        <dbReference type="PROSITE" id="PS50109"/>
    </source>
</evidence>
<dbReference type="SMART" id="SM00388">
    <property type="entry name" value="HisKA"/>
    <property type="match status" value="1"/>
</dbReference>
<keyword evidence="3" id="KW-0597">Phosphoprotein</keyword>
<gene>
    <name evidence="8" type="ORF">E2493_12925</name>
</gene>
<protein>
    <recommendedName>
        <fullName evidence="2">histidine kinase</fullName>
        <ecNumber evidence="2">2.7.13.3</ecNumber>
    </recommendedName>
</protein>
<evidence type="ECO:0000259" key="7">
    <source>
        <dbReference type="PROSITE" id="PS50113"/>
    </source>
</evidence>
<evidence type="ECO:0000256" key="4">
    <source>
        <dbReference type="ARBA" id="ARBA00022679"/>
    </source>
</evidence>
<dbReference type="PROSITE" id="PS50109">
    <property type="entry name" value="HIS_KIN"/>
    <property type="match status" value="1"/>
</dbReference>